<keyword evidence="5" id="KW-1185">Reference proteome</keyword>
<evidence type="ECO:0000256" key="2">
    <source>
        <dbReference type="SAM" id="Phobius"/>
    </source>
</evidence>
<keyword evidence="2" id="KW-0812">Transmembrane</keyword>
<dbReference type="GeneID" id="36375563"/>
<dbReference type="EMBL" id="LN609528">
    <property type="protein sequence ID" value="CEF63198.1"/>
    <property type="molecule type" value="Genomic_DNA"/>
</dbReference>
<keyword evidence="1" id="KW-0245">EGF-like domain</keyword>
<dbReference type="InterPro" id="IPR000742">
    <property type="entry name" value="EGF"/>
</dbReference>
<feature type="transmembrane region" description="Helical" evidence="2">
    <location>
        <begin position="89"/>
        <end position="109"/>
    </location>
</feature>
<feature type="transmembrane region" description="Helical" evidence="2">
    <location>
        <begin position="28"/>
        <end position="48"/>
    </location>
</feature>
<organism evidence="4">
    <name type="scientific">Strongyloides ratti</name>
    <name type="common">Parasitic roundworm</name>
    <dbReference type="NCBI Taxonomy" id="34506"/>
    <lineage>
        <taxon>Eukaryota</taxon>
        <taxon>Metazoa</taxon>
        <taxon>Ecdysozoa</taxon>
        <taxon>Nematoda</taxon>
        <taxon>Chromadorea</taxon>
        <taxon>Rhabditida</taxon>
        <taxon>Tylenchina</taxon>
        <taxon>Panagrolaimomorpha</taxon>
        <taxon>Strongyloidoidea</taxon>
        <taxon>Strongyloididae</taxon>
        <taxon>Strongyloides</taxon>
    </lineage>
</organism>
<feature type="transmembrane region" description="Helical" evidence="2">
    <location>
        <begin position="60"/>
        <end position="80"/>
    </location>
</feature>
<evidence type="ECO:0000313" key="5">
    <source>
        <dbReference type="Proteomes" id="UP000035682"/>
    </source>
</evidence>
<evidence type="ECO:0000313" key="7">
    <source>
        <dbReference type="WormBase" id="SRAE_1000146100"/>
    </source>
</evidence>
<dbReference type="Gene3D" id="2.60.120.290">
    <property type="entry name" value="Spermadhesin, CUB domain"/>
    <property type="match status" value="1"/>
</dbReference>
<accession>A0A090MVX8</accession>
<evidence type="ECO:0000313" key="4">
    <source>
        <dbReference type="EMBL" id="CEF63198.1"/>
    </source>
</evidence>
<feature type="domain" description="EGF-like" evidence="3">
    <location>
        <begin position="339"/>
        <end position="377"/>
    </location>
</feature>
<evidence type="ECO:0000259" key="3">
    <source>
        <dbReference type="PROSITE" id="PS50026"/>
    </source>
</evidence>
<dbReference type="RefSeq" id="XP_024502400.1">
    <property type="nucleotide sequence ID" value="XM_024648420.1"/>
</dbReference>
<keyword evidence="2" id="KW-1133">Transmembrane helix</keyword>
<reference evidence="4 5" key="1">
    <citation type="submission" date="2014-09" db="EMBL/GenBank/DDBJ databases">
        <authorList>
            <person name="Martin A.A."/>
        </authorList>
    </citation>
    <scope>NUCLEOTIDE SEQUENCE</scope>
    <source>
        <strain evidence="5">ED321</strain>
        <strain evidence="4">ED321 Heterogonic</strain>
    </source>
</reference>
<proteinExistence type="predicted"/>
<dbReference type="InterPro" id="IPR035914">
    <property type="entry name" value="Sperma_CUB_dom_sf"/>
</dbReference>
<evidence type="ECO:0000256" key="1">
    <source>
        <dbReference type="PROSITE-ProRule" id="PRU00076"/>
    </source>
</evidence>
<dbReference type="WBParaSite" id="SRAE_1000146100.1">
    <property type="protein sequence ID" value="SRAE_1000146100.1"/>
    <property type="gene ID" value="WBGene00258068"/>
</dbReference>
<dbReference type="PROSITE" id="PS50026">
    <property type="entry name" value="EGF_3"/>
    <property type="match status" value="1"/>
</dbReference>
<sequence>MTSLPLTSSDIIFHLKCKKENITQCKNVLAILIIHIIIIIFTYFQVFSIHGSKGYIQHNVFTIILLLMGTVITYILMFIFHSTYPANSFLLTLWTLISTLFLINLIIYYDTTEVFEITNLPTSNPLIISSQVQNLSDELYRLNLQIGQLFISVSNDSSLYQTIVNLSTKTDKLLKIDLVNLNNRLKNASTIYNTLIPTLSDYVNKVRCLSNSGCIRVPSTTSPAPIITTTLNSINNSTNCNNLMDNNTRILNKYFENINCNWNLISESGKKYIITLESFTVQGNANITIHDNLKNKNVITLNGSITNPITIDSNGYNYSISITSADTSSGVIFEIDYENLDVCSMGLCSNNGTCIVNPENMASCICTGCWMESNNCQKKYNPCDTYLKCKTIDQNNNPTNNTCKPLETSTQCSAQCYCNGSQIPKPYCL</sequence>
<dbReference type="CTD" id="36375563"/>
<protein>
    <submittedName>
        <fullName evidence="4 6">Epidermal growth factor-like domain and CUB domain-containing protein</fullName>
    </submittedName>
</protein>
<dbReference type="WormBase" id="SRAE_1000146100">
    <property type="protein sequence ID" value="SRP10500"/>
    <property type="gene ID" value="WBGene00258068"/>
</dbReference>
<dbReference type="SUPFAM" id="SSF49854">
    <property type="entry name" value="Spermadhesin, CUB domain"/>
    <property type="match status" value="1"/>
</dbReference>
<evidence type="ECO:0000313" key="6">
    <source>
        <dbReference type="WBParaSite" id="SRAE_1000146100.1"/>
    </source>
</evidence>
<comment type="caution">
    <text evidence="1">Lacks conserved residue(s) required for the propagation of feature annotation.</text>
</comment>
<name>A0A090MVX8_STRRB</name>
<reference evidence="6" key="2">
    <citation type="submission" date="2020-12" db="UniProtKB">
        <authorList>
            <consortium name="WormBaseParasite"/>
        </authorList>
    </citation>
    <scope>IDENTIFICATION</scope>
</reference>
<dbReference type="AlphaFoldDB" id="A0A090MVX8"/>
<dbReference type="Proteomes" id="UP000035682">
    <property type="component" value="Unplaced"/>
</dbReference>
<keyword evidence="2" id="KW-0472">Membrane</keyword>
<gene>
    <name evidence="4 6 7" type="ORF">SRAE_1000146100</name>
</gene>